<dbReference type="InterPro" id="IPR029063">
    <property type="entry name" value="SAM-dependent_MTases_sf"/>
</dbReference>
<dbReference type="GO" id="GO:0016279">
    <property type="term" value="F:protein-lysine N-methyltransferase activity"/>
    <property type="evidence" value="ECO:0007669"/>
    <property type="project" value="InterPro"/>
</dbReference>
<dbReference type="InterPro" id="IPR041370">
    <property type="entry name" value="Mlase_EEF1AKMT1/ZCCHC4"/>
</dbReference>
<dbReference type="InterPro" id="IPR019369">
    <property type="entry name" value="Efm5/EEF1AKMT1"/>
</dbReference>
<keyword evidence="3" id="KW-0489">Methyltransferase</keyword>
<dbReference type="PhylomeDB" id="A0A0G4I283"/>
<comment type="subcellular location">
    <subcellularLocation>
        <location evidence="1">Cytoplasm</location>
    </subcellularLocation>
</comment>
<dbReference type="Pfam" id="PF10237">
    <property type="entry name" value="N6-adenineMlase"/>
    <property type="match status" value="1"/>
</dbReference>
<dbReference type="SUPFAM" id="SSF53335">
    <property type="entry name" value="S-adenosyl-L-methionine-dependent methyltransferases"/>
    <property type="match status" value="1"/>
</dbReference>
<keyword evidence="4" id="KW-0808">Transferase</keyword>
<dbReference type="PANTHER" id="PTHR13200:SF1">
    <property type="entry name" value="NUCLEIC ACID BINDING PROTEIN"/>
    <property type="match status" value="1"/>
</dbReference>
<name>A0A0G4I283_9ALVE</name>
<dbReference type="InterPro" id="IPR002052">
    <property type="entry name" value="DNA_methylase_N6_adenine_CS"/>
</dbReference>
<dbReference type="VEuPathDB" id="CryptoDB:Cvel_10324"/>
<keyword evidence="2" id="KW-0963">Cytoplasm</keyword>
<evidence type="ECO:0000313" key="5">
    <source>
        <dbReference type="EMBL" id="CEM51019.1"/>
    </source>
</evidence>
<protein>
    <submittedName>
        <fullName evidence="5">Uncharacterized protein</fullName>
    </submittedName>
</protein>
<proteinExistence type="predicted"/>
<dbReference type="PANTHER" id="PTHR13200">
    <property type="entry name" value="EEF1A LYSINE METHYLTRANSFERASE 1"/>
    <property type="match status" value="1"/>
</dbReference>
<evidence type="ECO:0000256" key="1">
    <source>
        <dbReference type="ARBA" id="ARBA00004496"/>
    </source>
</evidence>
<dbReference type="Gene3D" id="3.40.50.150">
    <property type="entry name" value="Vaccinia Virus protein VP39"/>
    <property type="match status" value="1"/>
</dbReference>
<evidence type="ECO:0000256" key="4">
    <source>
        <dbReference type="ARBA" id="ARBA00022679"/>
    </source>
</evidence>
<sequence>MNAQQHQQASGHYHFCEATPENGDLNQYWYSPPTVSALVQEVEAQQTQTCGTWNGETANPEFGGMRRTAFLSTPSLYFSLTRAEVQGNSKFFDIDSQWAGHPGFVQFDFRKPEAIPQEERGAYDMVVIDPPFITEEVWSQYATAASMLLRQGGGGRLLLSTVAENLEMLRRVFNEPRLVPLPFKPSIPHLVYQYDLFANFPVAVLSEKNPEILED</sequence>
<reference evidence="5" key="1">
    <citation type="submission" date="2014-11" db="EMBL/GenBank/DDBJ databases">
        <authorList>
            <person name="Otto D Thomas"/>
            <person name="Naeem Raeece"/>
        </authorList>
    </citation>
    <scope>NUCLEOTIDE SEQUENCE</scope>
</reference>
<dbReference type="AlphaFoldDB" id="A0A0G4I283"/>
<dbReference type="GO" id="GO:0032259">
    <property type="term" value="P:methylation"/>
    <property type="evidence" value="ECO:0007669"/>
    <property type="project" value="UniProtKB-KW"/>
</dbReference>
<accession>A0A0G4I283</accession>
<evidence type="ECO:0000256" key="2">
    <source>
        <dbReference type="ARBA" id="ARBA00022490"/>
    </source>
</evidence>
<gene>
    <name evidence="5" type="ORF">Cvel_10324</name>
</gene>
<dbReference type="GO" id="GO:0003676">
    <property type="term" value="F:nucleic acid binding"/>
    <property type="evidence" value="ECO:0007669"/>
    <property type="project" value="InterPro"/>
</dbReference>
<dbReference type="EMBL" id="CDMZ01004819">
    <property type="protein sequence ID" value="CEM51019.1"/>
    <property type="molecule type" value="Genomic_DNA"/>
</dbReference>
<evidence type="ECO:0000256" key="3">
    <source>
        <dbReference type="ARBA" id="ARBA00022603"/>
    </source>
</evidence>
<dbReference type="GO" id="GO:0005737">
    <property type="term" value="C:cytoplasm"/>
    <property type="evidence" value="ECO:0007669"/>
    <property type="project" value="UniProtKB-SubCell"/>
</dbReference>
<dbReference type="PROSITE" id="PS00092">
    <property type="entry name" value="N6_MTASE"/>
    <property type="match status" value="1"/>
</dbReference>
<organism evidence="5">
    <name type="scientific">Chromera velia CCMP2878</name>
    <dbReference type="NCBI Taxonomy" id="1169474"/>
    <lineage>
        <taxon>Eukaryota</taxon>
        <taxon>Sar</taxon>
        <taxon>Alveolata</taxon>
        <taxon>Colpodellida</taxon>
        <taxon>Chromeraceae</taxon>
        <taxon>Chromera</taxon>
    </lineage>
</organism>